<name>A0ABU2WGD3_9GAMM</name>
<keyword evidence="3" id="KW-1185">Reference proteome</keyword>
<feature type="transmembrane region" description="Helical" evidence="1">
    <location>
        <begin position="185"/>
        <end position="210"/>
    </location>
</feature>
<keyword evidence="1" id="KW-0472">Membrane</keyword>
<reference evidence="2 3" key="1">
    <citation type="submission" date="2023-09" db="EMBL/GenBank/DDBJ databases">
        <authorList>
            <person name="Rey-Velasco X."/>
        </authorList>
    </citation>
    <scope>NUCLEOTIDE SEQUENCE [LARGE SCALE GENOMIC DNA]</scope>
    <source>
        <strain evidence="2 3">W345</strain>
    </source>
</reference>
<feature type="transmembrane region" description="Helical" evidence="1">
    <location>
        <begin position="77"/>
        <end position="97"/>
    </location>
</feature>
<keyword evidence="1" id="KW-0812">Transmembrane</keyword>
<dbReference type="Pfam" id="PF11067">
    <property type="entry name" value="DUF2868"/>
    <property type="match status" value="1"/>
</dbReference>
<feature type="transmembrane region" description="Helical" evidence="1">
    <location>
        <begin position="109"/>
        <end position="130"/>
    </location>
</feature>
<sequence length="484" mass="51549">MSVLSTAPSGALRLGDRLLMELVCLREENAGHPPHTPDADARAIAAGGDFAQRLATRAQALPGSDARLRALRRLRRSALALVGIVLTLSGIAGIAAASTTLGSRQPVSLPLLVCVLVGFNLLSLLLWLAIQPWSSRAAPGLGRLIRQLWTRWERHALASSGPAEPADSSALDAIRLLAGGSSGRWLLGAVVHAAWLAFSVCALLTLAVLLSVRAYELAWETTLLSPQALAQWARWMSLGPALLGATGPETLPVDGALDSGAREAWAVWLLAALVVYGVLPRLLALLACVALAMRALSNIGRDLTRPGYARLRTRLLPDHVGLGVVDPASERPSAPRRRVPGRAAHGRGRLALGLEWAPDDVDAIESQWQCHWLGMADSAEQGRQLLDQLAQARTGRLIFVARATATPDRGNERFAVEAIDAAQVPAILVLAAFERLQARGNEATQRRLDEWQAFATRAGMDRVLPWCADATGALPALSEDGISA</sequence>
<protein>
    <submittedName>
        <fullName evidence="2">DUF2868 domain-containing protein</fullName>
    </submittedName>
</protein>
<dbReference type="InterPro" id="IPR021296">
    <property type="entry name" value="DUF2868"/>
</dbReference>
<evidence type="ECO:0000313" key="3">
    <source>
        <dbReference type="Proteomes" id="UP001254608"/>
    </source>
</evidence>
<dbReference type="EMBL" id="JAVRIC010000006">
    <property type="protein sequence ID" value="MDT0496922.1"/>
    <property type="molecule type" value="Genomic_DNA"/>
</dbReference>
<gene>
    <name evidence="2" type="ORF">RM530_06025</name>
</gene>
<organism evidence="2 3">
    <name type="scientific">Banduia mediterranea</name>
    <dbReference type="NCBI Taxonomy" id="3075609"/>
    <lineage>
        <taxon>Bacteria</taxon>
        <taxon>Pseudomonadati</taxon>
        <taxon>Pseudomonadota</taxon>
        <taxon>Gammaproteobacteria</taxon>
        <taxon>Nevskiales</taxon>
        <taxon>Algiphilaceae</taxon>
        <taxon>Banduia</taxon>
    </lineage>
</organism>
<proteinExistence type="predicted"/>
<dbReference type="RefSeq" id="WP_311364316.1">
    <property type="nucleotide sequence ID" value="NZ_JAVRIC010000006.1"/>
</dbReference>
<accession>A0ABU2WGD3</accession>
<evidence type="ECO:0000313" key="2">
    <source>
        <dbReference type="EMBL" id="MDT0496922.1"/>
    </source>
</evidence>
<keyword evidence="1" id="KW-1133">Transmembrane helix</keyword>
<dbReference type="Proteomes" id="UP001254608">
    <property type="component" value="Unassembled WGS sequence"/>
</dbReference>
<feature type="transmembrane region" description="Helical" evidence="1">
    <location>
        <begin position="265"/>
        <end position="292"/>
    </location>
</feature>
<comment type="caution">
    <text evidence="2">The sequence shown here is derived from an EMBL/GenBank/DDBJ whole genome shotgun (WGS) entry which is preliminary data.</text>
</comment>
<evidence type="ECO:0000256" key="1">
    <source>
        <dbReference type="SAM" id="Phobius"/>
    </source>
</evidence>